<evidence type="ECO:0000313" key="6">
    <source>
        <dbReference type="EMBL" id="KNC80330.1"/>
    </source>
</evidence>
<evidence type="ECO:0000256" key="4">
    <source>
        <dbReference type="ARBA" id="ARBA00040613"/>
    </source>
</evidence>
<dbReference type="OrthoDB" id="10259820at2759"/>
<name>A0A0L0FU10_9EUKA</name>
<dbReference type="GO" id="GO:0005737">
    <property type="term" value="C:cytoplasm"/>
    <property type="evidence" value="ECO:0007669"/>
    <property type="project" value="UniProtKB-ARBA"/>
</dbReference>
<evidence type="ECO:0000313" key="7">
    <source>
        <dbReference type="Proteomes" id="UP000054560"/>
    </source>
</evidence>
<dbReference type="RefSeq" id="XP_014154232.1">
    <property type="nucleotide sequence ID" value="XM_014298757.1"/>
</dbReference>
<dbReference type="InterPro" id="IPR002671">
    <property type="entry name" value="Ribosomal_eL22"/>
</dbReference>
<evidence type="ECO:0000256" key="1">
    <source>
        <dbReference type="ARBA" id="ARBA00007817"/>
    </source>
</evidence>
<dbReference type="PANTHER" id="PTHR10064">
    <property type="entry name" value="60S RIBOSOMAL PROTEIN L22"/>
    <property type="match status" value="1"/>
</dbReference>
<dbReference type="STRING" id="667725.A0A0L0FU10"/>
<dbReference type="GO" id="GO:1990904">
    <property type="term" value="C:ribonucleoprotein complex"/>
    <property type="evidence" value="ECO:0007669"/>
    <property type="project" value="UniProtKB-KW"/>
</dbReference>
<protein>
    <recommendedName>
        <fullName evidence="4">Large ribosomal subunit protein eL22</fullName>
    </recommendedName>
    <alternativeName>
        <fullName evidence="5">60S ribosomal protein L22</fullName>
    </alternativeName>
</protein>
<dbReference type="GO" id="GO:0005840">
    <property type="term" value="C:ribosome"/>
    <property type="evidence" value="ECO:0007669"/>
    <property type="project" value="UniProtKB-KW"/>
</dbReference>
<proteinExistence type="inferred from homology"/>
<evidence type="ECO:0000256" key="3">
    <source>
        <dbReference type="ARBA" id="ARBA00023274"/>
    </source>
</evidence>
<gene>
    <name evidence="6" type="ORF">SARC_07305</name>
</gene>
<dbReference type="GO" id="GO:0002181">
    <property type="term" value="P:cytoplasmic translation"/>
    <property type="evidence" value="ECO:0007669"/>
    <property type="project" value="TreeGrafter"/>
</dbReference>
<sequence>MVARVPAGKKNAKKTQMKFVIDCARPVDDNILDINSFVKFLHDRVKVDGKVGNLGNKVSIKAVGAKINVTAEEPFSKRYLKYLTKKYLKKHQLRDWMRVVASDKGTYEIKYFNINNDDDEDDE</sequence>
<dbReference type="EMBL" id="KQ242167">
    <property type="protein sequence ID" value="KNC80330.1"/>
    <property type="molecule type" value="Genomic_DNA"/>
</dbReference>
<dbReference type="GO" id="GO:0003723">
    <property type="term" value="F:RNA binding"/>
    <property type="evidence" value="ECO:0007669"/>
    <property type="project" value="TreeGrafter"/>
</dbReference>
<keyword evidence="7" id="KW-1185">Reference proteome</keyword>
<dbReference type="AlphaFoldDB" id="A0A0L0FU10"/>
<reference evidence="6 7" key="1">
    <citation type="submission" date="2011-02" db="EMBL/GenBank/DDBJ databases">
        <title>The Genome Sequence of Sphaeroforma arctica JP610.</title>
        <authorList>
            <consortium name="The Broad Institute Genome Sequencing Platform"/>
            <person name="Russ C."/>
            <person name="Cuomo C."/>
            <person name="Young S.K."/>
            <person name="Zeng Q."/>
            <person name="Gargeya S."/>
            <person name="Alvarado L."/>
            <person name="Berlin A."/>
            <person name="Chapman S.B."/>
            <person name="Chen Z."/>
            <person name="Freedman E."/>
            <person name="Gellesch M."/>
            <person name="Goldberg J."/>
            <person name="Griggs A."/>
            <person name="Gujja S."/>
            <person name="Heilman E."/>
            <person name="Heiman D."/>
            <person name="Howarth C."/>
            <person name="Mehta T."/>
            <person name="Neiman D."/>
            <person name="Pearson M."/>
            <person name="Roberts A."/>
            <person name="Saif S."/>
            <person name="Shea T."/>
            <person name="Shenoy N."/>
            <person name="Sisk P."/>
            <person name="Stolte C."/>
            <person name="Sykes S."/>
            <person name="White J."/>
            <person name="Yandava C."/>
            <person name="Burger G."/>
            <person name="Gray M.W."/>
            <person name="Holland P.W.H."/>
            <person name="King N."/>
            <person name="Lang F.B.F."/>
            <person name="Roger A.J."/>
            <person name="Ruiz-Trillo I."/>
            <person name="Haas B."/>
            <person name="Nusbaum C."/>
            <person name="Birren B."/>
        </authorList>
    </citation>
    <scope>NUCLEOTIDE SEQUENCE [LARGE SCALE GENOMIC DNA]</scope>
    <source>
        <strain evidence="6 7">JP610</strain>
    </source>
</reference>
<dbReference type="eggNOG" id="KOG3434">
    <property type="taxonomic scope" value="Eukaryota"/>
</dbReference>
<evidence type="ECO:0000256" key="2">
    <source>
        <dbReference type="ARBA" id="ARBA00022980"/>
    </source>
</evidence>
<evidence type="ECO:0000256" key="5">
    <source>
        <dbReference type="ARBA" id="ARBA00041214"/>
    </source>
</evidence>
<dbReference type="Proteomes" id="UP000054560">
    <property type="component" value="Unassembled WGS sequence"/>
</dbReference>
<keyword evidence="3" id="KW-0687">Ribonucleoprotein</keyword>
<comment type="similarity">
    <text evidence="1">Belongs to the eukaryotic ribosomal protein eL22 family.</text>
</comment>
<dbReference type="Pfam" id="PF01776">
    <property type="entry name" value="Ribosomal_L22e"/>
    <property type="match status" value="1"/>
</dbReference>
<dbReference type="GeneID" id="25907809"/>
<accession>A0A0L0FU10</accession>
<dbReference type="Gene3D" id="3.30.1360.210">
    <property type="match status" value="1"/>
</dbReference>
<organism evidence="6 7">
    <name type="scientific">Sphaeroforma arctica JP610</name>
    <dbReference type="NCBI Taxonomy" id="667725"/>
    <lineage>
        <taxon>Eukaryota</taxon>
        <taxon>Ichthyosporea</taxon>
        <taxon>Ichthyophonida</taxon>
        <taxon>Sphaeroforma</taxon>
    </lineage>
</organism>
<dbReference type="FunFam" id="3.30.1360.210:FF:000001">
    <property type="entry name" value="60S ribosomal protein L22 1"/>
    <property type="match status" value="1"/>
</dbReference>
<dbReference type="PANTHER" id="PTHR10064:SF0">
    <property type="entry name" value="FI24544P1-RELATED"/>
    <property type="match status" value="1"/>
</dbReference>
<keyword evidence="2 6" id="KW-0689">Ribosomal protein</keyword>
<dbReference type="InterPro" id="IPR038526">
    <property type="entry name" value="Ribosomal_eL22_sf"/>
</dbReference>
<dbReference type="GO" id="GO:0003735">
    <property type="term" value="F:structural constituent of ribosome"/>
    <property type="evidence" value="ECO:0007669"/>
    <property type="project" value="InterPro"/>
</dbReference>